<keyword evidence="2" id="KW-1185">Reference proteome</keyword>
<evidence type="ECO:0000313" key="2">
    <source>
        <dbReference type="Proteomes" id="UP000269721"/>
    </source>
</evidence>
<accession>A0A4P9VZH8</accession>
<dbReference type="AlphaFoldDB" id="A0A4P9VZH8"/>
<evidence type="ECO:0000313" key="1">
    <source>
        <dbReference type="EMBL" id="RKO84732.1"/>
    </source>
</evidence>
<name>A0A4P9VZH8_9FUNG</name>
<dbReference type="Proteomes" id="UP000269721">
    <property type="component" value="Unassembled WGS sequence"/>
</dbReference>
<proteinExistence type="predicted"/>
<gene>
    <name evidence="1" type="ORF">BDK51DRAFT_27141</name>
</gene>
<organism evidence="1 2">
    <name type="scientific">Blyttiomyces helicus</name>
    <dbReference type="NCBI Taxonomy" id="388810"/>
    <lineage>
        <taxon>Eukaryota</taxon>
        <taxon>Fungi</taxon>
        <taxon>Fungi incertae sedis</taxon>
        <taxon>Chytridiomycota</taxon>
        <taxon>Chytridiomycota incertae sedis</taxon>
        <taxon>Chytridiomycetes</taxon>
        <taxon>Chytridiomycetes incertae sedis</taxon>
        <taxon>Blyttiomyces</taxon>
    </lineage>
</organism>
<reference evidence="2" key="1">
    <citation type="journal article" date="2018" name="Nat. Microbiol.">
        <title>Leveraging single-cell genomics to expand the fungal tree of life.</title>
        <authorList>
            <person name="Ahrendt S.R."/>
            <person name="Quandt C.A."/>
            <person name="Ciobanu D."/>
            <person name="Clum A."/>
            <person name="Salamov A."/>
            <person name="Andreopoulos B."/>
            <person name="Cheng J.F."/>
            <person name="Woyke T."/>
            <person name="Pelin A."/>
            <person name="Henrissat B."/>
            <person name="Reynolds N.K."/>
            <person name="Benny G.L."/>
            <person name="Smith M.E."/>
            <person name="James T.Y."/>
            <person name="Grigoriev I.V."/>
        </authorList>
    </citation>
    <scope>NUCLEOTIDE SEQUENCE [LARGE SCALE GENOMIC DNA]</scope>
</reference>
<sequence>MAITYNAVVEQIIVPSAFAVQLDTFNDLRCHCQQRLHTYRLWQKALAKLVNQILPKGVRANDEIAYGAARFSSSSPGSAASIKASLQLAIRARGIPMLNLGASPTVGIWQTSCTDLATGTLTLPAAPVRRHRPSWKVRACPGPTIQRDVNAARNITLVFFTLVFSGGTRRGTLFESQTHAYRMVNLHSALRSGQTQPNALYPCAASTNSGLAIEISVEGVFLPFGLQPSLAPRKTATVPMPTEKCLTCRILVDGSPLEEHAVKTEGKKTTCLVESAHNKRFTIQVETENLSYDPVVQ</sequence>
<protein>
    <submittedName>
        <fullName evidence="1">Uncharacterized protein</fullName>
    </submittedName>
</protein>
<dbReference type="EMBL" id="KZ999786">
    <property type="protein sequence ID" value="RKO84732.1"/>
    <property type="molecule type" value="Genomic_DNA"/>
</dbReference>